<dbReference type="GO" id="GO:0046523">
    <property type="term" value="F:S-methyl-5-thioribose-1-phosphate isomerase activity"/>
    <property type="evidence" value="ECO:0007669"/>
    <property type="project" value="UniProtKB-UniRule"/>
</dbReference>
<evidence type="ECO:0000256" key="5">
    <source>
        <dbReference type="ARBA" id="ARBA00023242"/>
    </source>
</evidence>
<dbReference type="Pfam" id="PF01008">
    <property type="entry name" value="IF-2B"/>
    <property type="match status" value="1"/>
</dbReference>
<dbReference type="NCBIfam" id="TIGR00524">
    <property type="entry name" value="eIF-2B_rel"/>
    <property type="match status" value="1"/>
</dbReference>
<comment type="caution">
    <text evidence="7">The sequence shown here is derived from an EMBL/GenBank/DDBJ whole genome shotgun (WGS) entry which is preliminary data.</text>
</comment>
<dbReference type="SUPFAM" id="SSF100950">
    <property type="entry name" value="NagB/RpiA/CoA transferase-like"/>
    <property type="match status" value="1"/>
</dbReference>
<keyword evidence="3 6" id="KW-0486">Methionine biosynthesis</keyword>
<dbReference type="GO" id="GO:0005634">
    <property type="term" value="C:nucleus"/>
    <property type="evidence" value="ECO:0007669"/>
    <property type="project" value="UniProtKB-SubCell"/>
</dbReference>
<dbReference type="InterPro" id="IPR005251">
    <property type="entry name" value="IF-M1Pi"/>
</dbReference>
<dbReference type="Gene3D" id="1.20.120.420">
    <property type="entry name" value="translation initiation factor eif-2b, domain 1"/>
    <property type="match status" value="1"/>
</dbReference>
<dbReference type="GO" id="GO:0019509">
    <property type="term" value="P:L-methionine salvage from methylthioadenosine"/>
    <property type="evidence" value="ECO:0007669"/>
    <property type="project" value="UniProtKB-UniRule"/>
</dbReference>
<gene>
    <name evidence="6" type="primary">MRI1</name>
    <name evidence="7" type="ORF">SPI_09188</name>
</gene>
<dbReference type="NCBIfam" id="NF004326">
    <property type="entry name" value="PRK05720.1"/>
    <property type="match status" value="1"/>
</dbReference>
<dbReference type="UniPathway" id="UPA00904">
    <property type="reaction ID" value="UER00874"/>
</dbReference>
<keyword evidence="4 6" id="KW-0413">Isomerase</keyword>
<keyword evidence="2 6" id="KW-0028">Amino-acid biosynthesis</keyword>
<comment type="similarity">
    <text evidence="6">Belongs to the eIF-2B alpha/beta/delta subunits family. MtnA subfamily.</text>
</comment>
<comment type="function">
    <text evidence="6">Catalyzes the interconversion of methylthioribose-1-phosphate (MTR-1-P) into methylthioribulose-1-phosphate (MTRu-1-P).</text>
</comment>
<keyword evidence="5 6" id="KW-0539">Nucleus</keyword>
<dbReference type="PANTHER" id="PTHR43475:SF1">
    <property type="entry name" value="METHYLTHIORIBOSE-1-PHOSPHATE ISOMERASE"/>
    <property type="match status" value="1"/>
</dbReference>
<name>A0A167M661_9HYPO</name>
<feature type="site" description="Transition state stabilizer" evidence="6">
    <location>
        <position position="175"/>
    </location>
</feature>
<evidence type="ECO:0000313" key="7">
    <source>
        <dbReference type="EMBL" id="OAA53981.1"/>
    </source>
</evidence>
<dbReference type="GO" id="GO:0005737">
    <property type="term" value="C:cytoplasm"/>
    <property type="evidence" value="ECO:0007669"/>
    <property type="project" value="UniProtKB-SubCell"/>
</dbReference>
<keyword evidence="7" id="KW-0396">Initiation factor</keyword>
<evidence type="ECO:0000256" key="2">
    <source>
        <dbReference type="ARBA" id="ARBA00022605"/>
    </source>
</evidence>
<comment type="subcellular location">
    <subcellularLocation>
        <location evidence="6">Cytoplasm</location>
    </subcellularLocation>
    <subcellularLocation>
        <location evidence="6">Nucleus</location>
    </subcellularLocation>
</comment>
<dbReference type="InterPro" id="IPR027363">
    <property type="entry name" value="M1Pi_N"/>
</dbReference>
<dbReference type="Gene3D" id="3.40.50.10470">
    <property type="entry name" value="Translation initiation factor eif-2b, domain 2"/>
    <property type="match status" value="1"/>
</dbReference>
<dbReference type="STRING" id="1081102.A0A167M661"/>
<dbReference type="PANTHER" id="PTHR43475">
    <property type="entry name" value="METHYLTHIORIBOSE-1-PHOSPHATE ISOMERASE"/>
    <property type="match status" value="1"/>
</dbReference>
<dbReference type="NCBIfam" id="TIGR00512">
    <property type="entry name" value="salvage_mtnA"/>
    <property type="match status" value="1"/>
</dbReference>
<feature type="active site" description="Proton donor" evidence="6">
    <location>
        <position position="259"/>
    </location>
</feature>
<comment type="pathway">
    <text evidence="6">Amino-acid biosynthesis; L-methionine biosynthesis via salvage pathway; L-methionine from S-methyl-5-thio-alpha-D-ribose 1-phosphate: step 1/6.</text>
</comment>
<dbReference type="FunFam" id="3.40.50.10470:FF:000003">
    <property type="entry name" value="Methylthioribose-1-phosphate isomerase"/>
    <property type="match status" value="1"/>
</dbReference>
<dbReference type="InterPro" id="IPR011559">
    <property type="entry name" value="Initiation_fac_2B_a/b/d"/>
</dbReference>
<dbReference type="OrthoDB" id="2461at2759"/>
<dbReference type="EC" id="5.3.1.23" evidence="6"/>
<dbReference type="InterPro" id="IPR042529">
    <property type="entry name" value="IF_2B-like_C"/>
</dbReference>
<dbReference type="InterPro" id="IPR037171">
    <property type="entry name" value="NagB/RpiA_transferase-like"/>
</dbReference>
<protein>
    <recommendedName>
        <fullName evidence="6">Methylthioribose-1-phosphate isomerase</fullName>
        <shortName evidence="6">M1Pi</shortName>
        <shortName evidence="6">MTR-1-P isomerase</shortName>
        <ecNumber evidence="6">5.3.1.23</ecNumber>
    </recommendedName>
    <alternativeName>
        <fullName evidence="6">S-methyl-5-thioribose-1-phosphate isomerase</fullName>
    </alternativeName>
    <alternativeName>
        <fullName evidence="6">Translation initiation factor eIF-2B subunit alpha/beta/delta-like protein</fullName>
    </alternativeName>
</protein>
<dbReference type="EMBL" id="AZHD01000026">
    <property type="protein sequence ID" value="OAA53981.1"/>
    <property type="molecule type" value="Genomic_DNA"/>
</dbReference>
<keyword evidence="8" id="KW-1185">Reference proteome</keyword>
<keyword evidence="7" id="KW-0648">Protein biosynthesis</keyword>
<dbReference type="FunFam" id="1.20.120.420:FF:000003">
    <property type="entry name" value="Methylthioribose-1-phosphate isomerase"/>
    <property type="match status" value="1"/>
</dbReference>
<dbReference type="AlphaFoldDB" id="A0A167M661"/>
<comment type="catalytic activity">
    <reaction evidence="6">
        <text>5-(methylsulfanyl)-alpha-D-ribose 1-phosphate = 5-(methylsulfanyl)-D-ribulose 1-phosphate</text>
        <dbReference type="Rhea" id="RHEA:19989"/>
        <dbReference type="ChEBI" id="CHEBI:58533"/>
        <dbReference type="ChEBI" id="CHEBI:58548"/>
        <dbReference type="EC" id="5.3.1.23"/>
    </reaction>
</comment>
<accession>A0A167M661</accession>
<dbReference type="HAMAP" id="MF_01678">
    <property type="entry name" value="Salvage_MtnA"/>
    <property type="match status" value="1"/>
</dbReference>
<organism evidence="7 8">
    <name type="scientific">Niveomyces insectorum RCEF 264</name>
    <dbReference type="NCBI Taxonomy" id="1081102"/>
    <lineage>
        <taxon>Eukaryota</taxon>
        <taxon>Fungi</taxon>
        <taxon>Dikarya</taxon>
        <taxon>Ascomycota</taxon>
        <taxon>Pezizomycotina</taxon>
        <taxon>Sordariomycetes</taxon>
        <taxon>Hypocreomycetidae</taxon>
        <taxon>Hypocreales</taxon>
        <taxon>Cordycipitaceae</taxon>
        <taxon>Niveomyces</taxon>
    </lineage>
</organism>
<sequence>MPRNLEAIRYSRGRLEVLDQLKLPYEHHYDSVSTSEAAFDCIRSMRVRGAPAIAIVAILALAVELHNDHCTSVTPHGTIAYIDERLDFLLKSRPTAVNLFNAIALLKLAVRKVPIDDQPDSAAKALVLEAYISTAEDVLEQDLRTNVAIGEIGSDWLQKRVEAKPTSPISVLTHCNTGSLATSGHGTALGIIRSLHSGNLLQHAYCTETRPYNQGSRLTSFELVFEKIPSTLIADSMAGALFALEKERMNICAVIIGADRVVRNGDTANKIGTYSLAVLARFHGVKFMVAAPTTSIDIKTGTGKEIKIEERRKEELTQLSGPLVRLDGTVDVKHIAKVAIADQQIEVWNPAFDITPFDLIDVIITEKGAVEKNRDGIFDLTSLFGSDKSVLSSK</sequence>
<evidence type="ECO:0000256" key="6">
    <source>
        <dbReference type="HAMAP-Rule" id="MF_03119"/>
    </source>
</evidence>
<evidence type="ECO:0000256" key="3">
    <source>
        <dbReference type="ARBA" id="ARBA00023167"/>
    </source>
</evidence>
<evidence type="ECO:0000313" key="8">
    <source>
        <dbReference type="Proteomes" id="UP000076874"/>
    </source>
</evidence>
<reference evidence="7 8" key="1">
    <citation type="journal article" date="2016" name="Genome Biol. Evol.">
        <title>Divergent and convergent evolution of fungal pathogenicity.</title>
        <authorList>
            <person name="Shang Y."/>
            <person name="Xiao G."/>
            <person name="Zheng P."/>
            <person name="Cen K."/>
            <person name="Zhan S."/>
            <person name="Wang C."/>
        </authorList>
    </citation>
    <scope>NUCLEOTIDE SEQUENCE [LARGE SCALE GENOMIC DNA]</scope>
    <source>
        <strain evidence="7 8">RCEF 264</strain>
    </source>
</reference>
<dbReference type="GO" id="GO:0003743">
    <property type="term" value="F:translation initiation factor activity"/>
    <property type="evidence" value="ECO:0007669"/>
    <property type="project" value="UniProtKB-KW"/>
</dbReference>
<evidence type="ECO:0000256" key="1">
    <source>
        <dbReference type="ARBA" id="ARBA00022490"/>
    </source>
</evidence>
<keyword evidence="1 6" id="KW-0963">Cytoplasm</keyword>
<proteinExistence type="inferred from homology"/>
<dbReference type="Proteomes" id="UP000076874">
    <property type="component" value="Unassembled WGS sequence"/>
</dbReference>
<evidence type="ECO:0000256" key="4">
    <source>
        <dbReference type="ARBA" id="ARBA00023235"/>
    </source>
</evidence>
<dbReference type="InterPro" id="IPR000649">
    <property type="entry name" value="IF-2B-related"/>
</dbReference>